<feature type="non-terminal residue" evidence="2">
    <location>
        <position position="1"/>
    </location>
</feature>
<gene>
    <name evidence="2" type="ORF">JMJ77_002869</name>
</gene>
<name>A0A9P7QTE4_9PEZI</name>
<accession>A0A9P7QTE4</accession>
<organism evidence="2 3">
    <name type="scientific">Colletotrichum scovillei</name>
    <dbReference type="NCBI Taxonomy" id="1209932"/>
    <lineage>
        <taxon>Eukaryota</taxon>
        <taxon>Fungi</taxon>
        <taxon>Dikarya</taxon>
        <taxon>Ascomycota</taxon>
        <taxon>Pezizomycotina</taxon>
        <taxon>Sordariomycetes</taxon>
        <taxon>Hypocreomycetidae</taxon>
        <taxon>Glomerellales</taxon>
        <taxon>Glomerellaceae</taxon>
        <taxon>Colletotrichum</taxon>
        <taxon>Colletotrichum acutatum species complex</taxon>
    </lineage>
</organism>
<evidence type="ECO:0000313" key="2">
    <source>
        <dbReference type="EMBL" id="KAG7043159.1"/>
    </source>
</evidence>
<comment type="caution">
    <text evidence="2">The sequence shown here is derived from an EMBL/GenBank/DDBJ whole genome shotgun (WGS) entry which is preliminary data.</text>
</comment>
<evidence type="ECO:0000256" key="1">
    <source>
        <dbReference type="SAM" id="MobiDB-lite"/>
    </source>
</evidence>
<dbReference type="EMBL" id="JAESDN010000012">
    <property type="protein sequence ID" value="KAG7043159.1"/>
    <property type="molecule type" value="Genomic_DNA"/>
</dbReference>
<proteinExistence type="predicted"/>
<feature type="region of interest" description="Disordered" evidence="1">
    <location>
        <begin position="45"/>
        <end position="66"/>
    </location>
</feature>
<sequence>LLCPSASFPSLHFSHVCFVASCSSIIPYYQTDKSDLPDTLQNFLPHFSNQATDHPPPPSALAPQNI</sequence>
<dbReference type="Proteomes" id="UP000699042">
    <property type="component" value="Unassembled WGS sequence"/>
</dbReference>
<keyword evidence="3" id="KW-1185">Reference proteome</keyword>
<dbReference type="AlphaFoldDB" id="A0A9P7QTE4"/>
<evidence type="ECO:0000313" key="3">
    <source>
        <dbReference type="Proteomes" id="UP000699042"/>
    </source>
</evidence>
<feature type="non-terminal residue" evidence="2">
    <location>
        <position position="66"/>
    </location>
</feature>
<protein>
    <submittedName>
        <fullName evidence="2">Uncharacterized protein</fullName>
    </submittedName>
</protein>
<reference evidence="2" key="1">
    <citation type="submission" date="2021-05" db="EMBL/GenBank/DDBJ databases">
        <title>Comparative genomics of three Colletotrichum scovillei strains and genetic complementation revealed genes involved fungal growth and virulence on chili pepper.</title>
        <authorList>
            <person name="Hsieh D.-K."/>
            <person name="Chuang S.-C."/>
            <person name="Chen C.-Y."/>
            <person name="Chao Y.-T."/>
            <person name="Lu M.-Y.J."/>
            <person name="Lee M.-H."/>
            <person name="Shih M.-C."/>
        </authorList>
    </citation>
    <scope>NUCLEOTIDE SEQUENCE</scope>
    <source>
        <strain evidence="2">Coll-153</strain>
    </source>
</reference>